<gene>
    <name evidence="2" type="ORF">GWK48_00940</name>
</gene>
<evidence type="ECO:0000313" key="2">
    <source>
        <dbReference type="EMBL" id="QKQ99147.1"/>
    </source>
</evidence>
<dbReference type="EMBL" id="CP049074">
    <property type="protein sequence ID" value="QKQ99147.1"/>
    <property type="molecule type" value="Genomic_DNA"/>
</dbReference>
<reference evidence="2 3" key="1">
    <citation type="submission" date="2020-02" db="EMBL/GenBank/DDBJ databases">
        <title>Comparative genome analysis reveals the metabolism and evolution of the thermophilic archaeal genus Metallosphaera.</title>
        <authorList>
            <person name="Jiang C."/>
        </authorList>
    </citation>
    <scope>NUCLEOTIDE SEQUENCE [LARGE SCALE GENOMIC DNA]</scope>
    <source>
        <strain evidence="2 3">Ric-A</strain>
    </source>
</reference>
<dbReference type="InterPro" id="IPR001845">
    <property type="entry name" value="HTH_ArsR_DNA-bd_dom"/>
</dbReference>
<dbReference type="GO" id="GO:0003700">
    <property type="term" value="F:DNA-binding transcription factor activity"/>
    <property type="evidence" value="ECO:0007669"/>
    <property type="project" value="InterPro"/>
</dbReference>
<dbReference type="RefSeq" id="WP_174628757.1">
    <property type="nucleotide sequence ID" value="NZ_CP049074.1"/>
</dbReference>
<dbReference type="AlphaFoldDB" id="A0A6N0NUI8"/>
<name>A0A6N0NUI8_9CREN</name>
<dbReference type="Gene3D" id="1.10.10.10">
    <property type="entry name" value="Winged helix-like DNA-binding domain superfamily/Winged helix DNA-binding domain"/>
    <property type="match status" value="1"/>
</dbReference>
<dbReference type="InterPro" id="IPR036390">
    <property type="entry name" value="WH_DNA-bd_sf"/>
</dbReference>
<dbReference type="OrthoDB" id="42947at2157"/>
<evidence type="ECO:0000313" key="3">
    <source>
        <dbReference type="Proteomes" id="UP000509301"/>
    </source>
</evidence>
<dbReference type="Proteomes" id="UP000509301">
    <property type="component" value="Chromosome"/>
</dbReference>
<sequence length="92" mass="10536">MNTKQIAILSLLLEGELSISEISEYVGISGPQLRREINYLLKRNYVEKKAFIGNELILCITEEGIEELMREYPLLKSLVQNLETTLCVRFGC</sequence>
<accession>A0A6N0NUI8</accession>
<keyword evidence="3" id="KW-1185">Reference proteome</keyword>
<protein>
    <submittedName>
        <fullName evidence="2">ArsR family transcriptional regulator</fullName>
    </submittedName>
</protein>
<feature type="domain" description="HTH arsR-type" evidence="1">
    <location>
        <begin position="5"/>
        <end position="48"/>
    </location>
</feature>
<dbReference type="InterPro" id="IPR036388">
    <property type="entry name" value="WH-like_DNA-bd_sf"/>
</dbReference>
<dbReference type="SUPFAM" id="SSF46785">
    <property type="entry name" value="Winged helix' DNA-binding domain"/>
    <property type="match status" value="1"/>
</dbReference>
<dbReference type="Pfam" id="PF01022">
    <property type="entry name" value="HTH_5"/>
    <property type="match status" value="1"/>
</dbReference>
<proteinExistence type="predicted"/>
<dbReference type="GeneID" id="55640468"/>
<dbReference type="KEGG" id="mten:GWK48_00940"/>
<organism evidence="2 3">
    <name type="scientific">Metallosphaera tengchongensis</name>
    <dbReference type="NCBI Taxonomy" id="1532350"/>
    <lineage>
        <taxon>Archaea</taxon>
        <taxon>Thermoproteota</taxon>
        <taxon>Thermoprotei</taxon>
        <taxon>Sulfolobales</taxon>
        <taxon>Sulfolobaceae</taxon>
        <taxon>Metallosphaera</taxon>
    </lineage>
</organism>
<evidence type="ECO:0000259" key="1">
    <source>
        <dbReference type="Pfam" id="PF01022"/>
    </source>
</evidence>